<dbReference type="SUPFAM" id="SSF49879">
    <property type="entry name" value="SMAD/FHA domain"/>
    <property type="match status" value="1"/>
</dbReference>
<sequence>RRRTAEATPSDLDGLSDQLQSVSLAISAALDGENAEGSHKSMEELRQWYQTEVFAATDAQQQRWEERRWAFLGQLQHTSAHVLRKPLTHTAFAYNVDALLDNESNLIQKFVKTRQGFFSFKIAVAGSAFGGLLFVGRSRYNDIVVADETVSRVHCIIVRSIGKFS</sequence>
<evidence type="ECO:0000313" key="2">
    <source>
        <dbReference type="EMBL" id="CAH0371882.1"/>
    </source>
</evidence>
<dbReference type="Pfam" id="PF00498">
    <property type="entry name" value="FHA"/>
    <property type="match status" value="1"/>
</dbReference>
<dbReference type="Gene3D" id="2.60.200.20">
    <property type="match status" value="1"/>
</dbReference>
<dbReference type="InterPro" id="IPR008984">
    <property type="entry name" value="SMAD_FHA_dom_sf"/>
</dbReference>
<evidence type="ECO:0000259" key="1">
    <source>
        <dbReference type="PROSITE" id="PS50006"/>
    </source>
</evidence>
<feature type="domain" description="FHA" evidence="1">
    <location>
        <begin position="133"/>
        <end position="165"/>
    </location>
</feature>
<evidence type="ECO:0000313" key="3">
    <source>
        <dbReference type="Proteomes" id="UP000789595"/>
    </source>
</evidence>
<comment type="caution">
    <text evidence="2">The sequence shown here is derived from an EMBL/GenBank/DDBJ whole genome shotgun (WGS) entry which is preliminary data.</text>
</comment>
<dbReference type="PROSITE" id="PS50006">
    <property type="entry name" value="FHA_DOMAIN"/>
    <property type="match status" value="1"/>
</dbReference>
<dbReference type="EMBL" id="CAKKNE010000003">
    <property type="protein sequence ID" value="CAH0371882.1"/>
    <property type="molecule type" value="Genomic_DNA"/>
</dbReference>
<dbReference type="OrthoDB" id="195504at2759"/>
<gene>
    <name evidence="2" type="ORF">PECAL_3P18420</name>
</gene>
<name>A0A8J2SQB8_9STRA</name>
<keyword evidence="3" id="KW-1185">Reference proteome</keyword>
<dbReference type="InterPro" id="IPR000253">
    <property type="entry name" value="FHA_dom"/>
</dbReference>
<organism evidence="2 3">
    <name type="scientific">Pelagomonas calceolata</name>
    <dbReference type="NCBI Taxonomy" id="35677"/>
    <lineage>
        <taxon>Eukaryota</taxon>
        <taxon>Sar</taxon>
        <taxon>Stramenopiles</taxon>
        <taxon>Ochrophyta</taxon>
        <taxon>Pelagophyceae</taxon>
        <taxon>Pelagomonadales</taxon>
        <taxon>Pelagomonadaceae</taxon>
        <taxon>Pelagomonas</taxon>
    </lineage>
</organism>
<reference evidence="2" key="1">
    <citation type="submission" date="2021-11" db="EMBL/GenBank/DDBJ databases">
        <authorList>
            <consortium name="Genoscope - CEA"/>
            <person name="William W."/>
        </authorList>
    </citation>
    <scope>NUCLEOTIDE SEQUENCE</scope>
</reference>
<dbReference type="Proteomes" id="UP000789595">
    <property type="component" value="Unassembled WGS sequence"/>
</dbReference>
<feature type="non-terminal residue" evidence="2">
    <location>
        <position position="165"/>
    </location>
</feature>
<accession>A0A8J2SQB8</accession>
<dbReference type="AlphaFoldDB" id="A0A8J2SQB8"/>
<protein>
    <recommendedName>
        <fullName evidence="1">FHA domain-containing protein</fullName>
    </recommendedName>
</protein>
<dbReference type="CDD" id="cd00060">
    <property type="entry name" value="FHA"/>
    <property type="match status" value="1"/>
</dbReference>
<proteinExistence type="predicted"/>